<feature type="non-terminal residue" evidence="1">
    <location>
        <position position="285"/>
    </location>
</feature>
<dbReference type="EMBL" id="CM043805">
    <property type="protein sequence ID" value="KAI4805791.1"/>
    <property type="molecule type" value="Genomic_DNA"/>
</dbReference>
<proteinExistence type="predicted"/>
<name>A0ACB9VZQ3_CHAAC</name>
<evidence type="ECO:0000313" key="2">
    <source>
        <dbReference type="Proteomes" id="UP001057452"/>
    </source>
</evidence>
<dbReference type="Proteomes" id="UP001057452">
    <property type="component" value="Chromosome 21"/>
</dbReference>
<gene>
    <name evidence="1" type="ORF">KUCAC02_010388</name>
</gene>
<sequence>MQGQHERGLKNLRLLLLCLFIATLASGVHAEASDEKPMCGASLQQYQLPCYSTLVSFNISAPPPLPRSTHVRPLLVCLSSVELGVSRPLTCGLGNPVCVTAVLDHVMNPLNPGGKKHSGPCGGRDCSGGCKCFPEKGARETQRRERKSHIPHLKDAKESPGDVRFPEWVELILPSCPDWLRPDTAYRESTQRFGELTLQPHHPLPWQRAHSSPPQGIQLRTLFILQAEPLKPLTPLGELSPISPPVHKAEGDVDLQEMSQEKCIQEKHRAIPKPSTPGDSLGPDE</sequence>
<protein>
    <submittedName>
        <fullName evidence="1">Uncharacterized protein</fullName>
    </submittedName>
</protein>
<organism evidence="1 2">
    <name type="scientific">Chaenocephalus aceratus</name>
    <name type="common">Blackfin icefish</name>
    <name type="synonym">Chaenichthys aceratus</name>
    <dbReference type="NCBI Taxonomy" id="36190"/>
    <lineage>
        <taxon>Eukaryota</taxon>
        <taxon>Metazoa</taxon>
        <taxon>Chordata</taxon>
        <taxon>Craniata</taxon>
        <taxon>Vertebrata</taxon>
        <taxon>Euteleostomi</taxon>
        <taxon>Actinopterygii</taxon>
        <taxon>Neopterygii</taxon>
        <taxon>Teleostei</taxon>
        <taxon>Neoteleostei</taxon>
        <taxon>Acanthomorphata</taxon>
        <taxon>Eupercaria</taxon>
        <taxon>Perciformes</taxon>
        <taxon>Notothenioidei</taxon>
        <taxon>Channichthyidae</taxon>
        <taxon>Chaenocephalus</taxon>
    </lineage>
</organism>
<reference evidence="1" key="1">
    <citation type="submission" date="2022-05" db="EMBL/GenBank/DDBJ databases">
        <title>Chromosome-level genome of Chaenocephalus aceratus.</title>
        <authorList>
            <person name="Park H."/>
        </authorList>
    </citation>
    <scope>NUCLEOTIDE SEQUENCE</scope>
    <source>
        <strain evidence="1">KU_202001</strain>
    </source>
</reference>
<comment type="caution">
    <text evidence="1">The sequence shown here is derived from an EMBL/GenBank/DDBJ whole genome shotgun (WGS) entry which is preliminary data.</text>
</comment>
<evidence type="ECO:0000313" key="1">
    <source>
        <dbReference type="EMBL" id="KAI4805791.1"/>
    </source>
</evidence>
<accession>A0ACB9VZQ3</accession>
<keyword evidence="2" id="KW-1185">Reference proteome</keyword>